<dbReference type="AlphaFoldDB" id="A0A8H7BQ77"/>
<gene>
    <name evidence="5" type="primary">COQ10B</name>
    <name evidence="5" type="ORF">EC973_004363</name>
</gene>
<protein>
    <submittedName>
        <fullName evidence="5">Coenzyme Q-binding protein COQ10 B, mitochondrial</fullName>
    </submittedName>
</protein>
<dbReference type="Pfam" id="PF03364">
    <property type="entry name" value="Polyketide_cyc"/>
    <property type="match status" value="1"/>
</dbReference>
<evidence type="ECO:0000256" key="3">
    <source>
        <dbReference type="ARBA" id="ARBA00024947"/>
    </source>
</evidence>
<proteinExistence type="inferred from homology"/>
<dbReference type="SUPFAM" id="SSF55961">
    <property type="entry name" value="Bet v1-like"/>
    <property type="match status" value="1"/>
</dbReference>
<dbReference type="GO" id="GO:0048039">
    <property type="term" value="F:ubiquinone binding"/>
    <property type="evidence" value="ECO:0007669"/>
    <property type="project" value="InterPro"/>
</dbReference>
<dbReference type="CDD" id="cd07813">
    <property type="entry name" value="COQ10p_like"/>
    <property type="match status" value="1"/>
</dbReference>
<evidence type="ECO:0000256" key="2">
    <source>
        <dbReference type="ARBA" id="ARBA00011814"/>
    </source>
</evidence>
<dbReference type="OrthoDB" id="292693at2759"/>
<dbReference type="Proteomes" id="UP000605846">
    <property type="component" value="Unassembled WGS sequence"/>
</dbReference>
<dbReference type="GO" id="GO:0045333">
    <property type="term" value="P:cellular respiration"/>
    <property type="evidence" value="ECO:0007669"/>
    <property type="project" value="InterPro"/>
</dbReference>
<feature type="domain" description="Coenzyme Q-binding protein COQ10 START" evidence="4">
    <location>
        <begin position="46"/>
        <end position="184"/>
    </location>
</feature>
<dbReference type="InterPro" id="IPR044996">
    <property type="entry name" value="COQ10-like"/>
</dbReference>
<comment type="subunit">
    <text evidence="2">Interacts with coenzyme Q.</text>
</comment>
<dbReference type="EMBL" id="JABAYA010000248">
    <property type="protein sequence ID" value="KAF7721616.1"/>
    <property type="molecule type" value="Genomic_DNA"/>
</dbReference>
<sequence>MASLRILTTLPRCPQHSSVLLAKRSFFSIQGLSQKTHKERKVLNCSQKEAYAIISNVDDYYKFLPFCTRSQVYTSKKVSDSVTLQKAELEVGFGMFQEKYMSDVTLEEPRVVKAVAADASIFKQMVTTWTISPNMPMSKQSAQSRYASSCLVEFDIKFEFASPLHAQAGNAFFHKVADLMMKAFVDQCEKVYRKPATLKK</sequence>
<dbReference type="GO" id="GO:0005739">
    <property type="term" value="C:mitochondrion"/>
    <property type="evidence" value="ECO:0007669"/>
    <property type="project" value="TreeGrafter"/>
</dbReference>
<dbReference type="PANTHER" id="PTHR12901:SF10">
    <property type="entry name" value="COENZYME Q-BINDING PROTEIN COQ10, MITOCHONDRIAL"/>
    <property type="match status" value="1"/>
</dbReference>
<dbReference type="InterPro" id="IPR023393">
    <property type="entry name" value="START-like_dom_sf"/>
</dbReference>
<evidence type="ECO:0000256" key="1">
    <source>
        <dbReference type="ARBA" id="ARBA00006885"/>
    </source>
</evidence>
<dbReference type="PANTHER" id="PTHR12901">
    <property type="entry name" value="SPERM PROTEIN HOMOLOG"/>
    <property type="match status" value="1"/>
</dbReference>
<reference evidence="5" key="1">
    <citation type="submission" date="2020-01" db="EMBL/GenBank/DDBJ databases">
        <title>Genome Sequencing of Three Apophysomyces-Like Fungal Strains Confirms a Novel Fungal Genus in the Mucoromycota with divergent Burkholderia-like Endosymbiotic Bacteria.</title>
        <authorList>
            <person name="Stajich J.E."/>
            <person name="Macias A.M."/>
            <person name="Carter-House D."/>
            <person name="Lovett B."/>
            <person name="Kasson L.R."/>
            <person name="Berry K."/>
            <person name="Grigoriev I."/>
            <person name="Chang Y."/>
            <person name="Spatafora J."/>
            <person name="Kasson M.T."/>
        </authorList>
    </citation>
    <scope>NUCLEOTIDE SEQUENCE</scope>
    <source>
        <strain evidence="5">NRRL A-21654</strain>
    </source>
</reference>
<accession>A0A8H7BQ77</accession>
<keyword evidence="6" id="KW-1185">Reference proteome</keyword>
<evidence type="ECO:0000259" key="4">
    <source>
        <dbReference type="Pfam" id="PF03364"/>
    </source>
</evidence>
<comment type="caution">
    <text evidence="5">The sequence shown here is derived from an EMBL/GenBank/DDBJ whole genome shotgun (WGS) entry which is preliminary data.</text>
</comment>
<dbReference type="Gene3D" id="3.30.530.20">
    <property type="match status" value="1"/>
</dbReference>
<comment type="similarity">
    <text evidence="1">Belongs to the COQ10 family.</text>
</comment>
<comment type="function">
    <text evidence="3">Required for the function of coenzyme Q in the respiratory chain. May serve as a chaperone or may be involved in the transport of Q6 from its site of synthesis to the catalytic sites of the respiratory complexes.</text>
</comment>
<evidence type="ECO:0000313" key="5">
    <source>
        <dbReference type="EMBL" id="KAF7721616.1"/>
    </source>
</evidence>
<evidence type="ECO:0000313" key="6">
    <source>
        <dbReference type="Proteomes" id="UP000605846"/>
    </source>
</evidence>
<name>A0A8H7BQ77_9FUNG</name>
<organism evidence="5 6">
    <name type="scientific">Apophysomyces ossiformis</name>
    <dbReference type="NCBI Taxonomy" id="679940"/>
    <lineage>
        <taxon>Eukaryota</taxon>
        <taxon>Fungi</taxon>
        <taxon>Fungi incertae sedis</taxon>
        <taxon>Mucoromycota</taxon>
        <taxon>Mucoromycotina</taxon>
        <taxon>Mucoromycetes</taxon>
        <taxon>Mucorales</taxon>
        <taxon>Mucorineae</taxon>
        <taxon>Mucoraceae</taxon>
        <taxon>Apophysomyces</taxon>
    </lineage>
</organism>
<dbReference type="InterPro" id="IPR005031">
    <property type="entry name" value="COQ10_START"/>
</dbReference>